<reference evidence="8 9" key="1">
    <citation type="submission" date="2017-09" db="EMBL/GenBank/DDBJ databases">
        <title>Biodiversity and function of Thalassospira species in the particle-attached aromatic-hydrocarbon-degrading consortia from the surface seawater of the China South Sea.</title>
        <authorList>
            <person name="Dong C."/>
            <person name="Lai Q."/>
            <person name="Shao Z."/>
        </authorList>
    </citation>
    <scope>NUCLEOTIDE SEQUENCE [LARGE SCALE GENOMIC DNA]</scope>
    <source>
        <strain evidence="8 9">139Z-12</strain>
    </source>
</reference>
<comment type="subcellular location">
    <subcellularLocation>
        <location evidence="1">Cell inner membrane</location>
    </subcellularLocation>
</comment>
<gene>
    <name evidence="8" type="ORF">COO92_10105</name>
</gene>
<evidence type="ECO:0000256" key="4">
    <source>
        <dbReference type="ARBA" id="ARBA00022679"/>
    </source>
</evidence>
<evidence type="ECO:0000256" key="2">
    <source>
        <dbReference type="ARBA" id="ARBA00022475"/>
    </source>
</evidence>
<dbReference type="InterPro" id="IPR004960">
    <property type="entry name" value="LipA_acyltrans"/>
</dbReference>
<dbReference type="AlphaFoldDB" id="A0A2N3L5X9"/>
<sequence>MDKNSKFYKMRQKYLSHPLQGLGAHILYWFFAAMPIDMASNFAGRLMRNLGPKMGQTKKARNNLTRAFPEKSKDEVEEIVADMWENLGRSAGEIPHLHKLQPGGPRIEIVGLEHGLASRDDGKPGLFFTGHIGNWEVSMCIATVLGMDMMSVYRAPDNPWVDNLFTRARKTFSGELVKKGPDGARKLTRCMKDGGHACMLVDQKMTDGIAVPFFGRDAMTAPALAQFALKYDAPIVPVRVERLNGAYFRMTFYPALTIQKTGDRRADIANIMTEVNAIMESWIRERPAQWLWPHKRWQK</sequence>
<keyword evidence="2" id="KW-1003">Cell membrane</keyword>
<proteinExistence type="predicted"/>
<evidence type="ECO:0000313" key="9">
    <source>
        <dbReference type="Proteomes" id="UP000233332"/>
    </source>
</evidence>
<protein>
    <submittedName>
        <fullName evidence="8">Lauroyl acyltransferase</fullName>
    </submittedName>
</protein>
<organism evidence="8 9">
    <name type="scientific">Thalassospira lohafexi</name>
    <dbReference type="NCBI Taxonomy" id="744227"/>
    <lineage>
        <taxon>Bacteria</taxon>
        <taxon>Pseudomonadati</taxon>
        <taxon>Pseudomonadota</taxon>
        <taxon>Alphaproteobacteria</taxon>
        <taxon>Rhodospirillales</taxon>
        <taxon>Thalassospiraceae</taxon>
        <taxon>Thalassospira</taxon>
    </lineage>
</organism>
<dbReference type="GO" id="GO:0005886">
    <property type="term" value="C:plasma membrane"/>
    <property type="evidence" value="ECO:0007669"/>
    <property type="project" value="UniProtKB-SubCell"/>
</dbReference>
<dbReference type="PANTHER" id="PTHR30606:SF9">
    <property type="entry name" value="LIPID A BIOSYNTHESIS LAUROYLTRANSFERASE"/>
    <property type="match status" value="1"/>
</dbReference>
<dbReference type="GO" id="GO:0016746">
    <property type="term" value="F:acyltransferase activity"/>
    <property type="evidence" value="ECO:0007669"/>
    <property type="project" value="UniProtKB-KW"/>
</dbReference>
<evidence type="ECO:0000256" key="1">
    <source>
        <dbReference type="ARBA" id="ARBA00004533"/>
    </source>
</evidence>
<dbReference type="Proteomes" id="UP000233332">
    <property type="component" value="Unassembled WGS sequence"/>
</dbReference>
<evidence type="ECO:0000256" key="7">
    <source>
        <dbReference type="SAM" id="Phobius"/>
    </source>
</evidence>
<evidence type="ECO:0000256" key="6">
    <source>
        <dbReference type="ARBA" id="ARBA00023315"/>
    </source>
</evidence>
<keyword evidence="5 7" id="KW-0472">Membrane</keyword>
<feature type="transmembrane region" description="Helical" evidence="7">
    <location>
        <begin position="26"/>
        <end position="44"/>
    </location>
</feature>
<keyword evidence="4 8" id="KW-0808">Transferase</keyword>
<dbReference type="RefSeq" id="WP_101301852.1">
    <property type="nucleotide sequence ID" value="NZ_NXGX01000004.1"/>
</dbReference>
<keyword evidence="7" id="KW-0812">Transmembrane</keyword>
<accession>A0A2N3L5X9</accession>
<evidence type="ECO:0000256" key="3">
    <source>
        <dbReference type="ARBA" id="ARBA00022519"/>
    </source>
</evidence>
<keyword evidence="7" id="KW-1133">Transmembrane helix</keyword>
<evidence type="ECO:0000256" key="5">
    <source>
        <dbReference type="ARBA" id="ARBA00023136"/>
    </source>
</evidence>
<dbReference type="CDD" id="cd07984">
    <property type="entry name" value="LPLAT_LABLAT-like"/>
    <property type="match status" value="1"/>
</dbReference>
<dbReference type="GO" id="GO:0009247">
    <property type="term" value="P:glycolipid biosynthetic process"/>
    <property type="evidence" value="ECO:0007669"/>
    <property type="project" value="UniProtKB-ARBA"/>
</dbReference>
<keyword evidence="6 8" id="KW-0012">Acyltransferase</keyword>
<comment type="caution">
    <text evidence="8">The sequence shown here is derived from an EMBL/GenBank/DDBJ whole genome shotgun (WGS) entry which is preliminary data.</text>
</comment>
<dbReference type="Pfam" id="PF03279">
    <property type="entry name" value="Lip_A_acyltrans"/>
    <property type="match status" value="1"/>
</dbReference>
<keyword evidence="3" id="KW-0997">Cell inner membrane</keyword>
<dbReference type="PANTHER" id="PTHR30606">
    <property type="entry name" value="LIPID A BIOSYNTHESIS LAUROYL ACYLTRANSFERASE"/>
    <property type="match status" value="1"/>
</dbReference>
<name>A0A2N3L5X9_9PROT</name>
<evidence type="ECO:0000313" key="8">
    <source>
        <dbReference type="EMBL" id="PKR58107.1"/>
    </source>
</evidence>
<keyword evidence="9" id="KW-1185">Reference proteome</keyword>
<dbReference type="EMBL" id="NXGX01000004">
    <property type="protein sequence ID" value="PKR58107.1"/>
    <property type="molecule type" value="Genomic_DNA"/>
</dbReference>